<keyword evidence="9" id="KW-1185">Reference proteome</keyword>
<evidence type="ECO:0000256" key="4">
    <source>
        <dbReference type="ARBA" id="ARBA00022827"/>
    </source>
</evidence>
<dbReference type="Gene3D" id="3.40.462.20">
    <property type="match status" value="1"/>
</dbReference>
<evidence type="ECO:0000256" key="3">
    <source>
        <dbReference type="ARBA" id="ARBA00022630"/>
    </source>
</evidence>
<accession>A0A2A2DAC0</accession>
<comment type="cofactor">
    <cofactor evidence="1">
        <name>FAD</name>
        <dbReference type="ChEBI" id="CHEBI:57692"/>
    </cofactor>
</comment>
<keyword evidence="3" id="KW-0285">Flavoprotein</keyword>
<name>A0A2A2DAC0_9ACTN</name>
<feature type="compositionally biased region" description="Basic and acidic residues" evidence="6">
    <location>
        <begin position="1"/>
        <end position="42"/>
    </location>
</feature>
<evidence type="ECO:0000313" key="8">
    <source>
        <dbReference type="EMBL" id="PAU48421.1"/>
    </source>
</evidence>
<feature type="region of interest" description="Disordered" evidence="6">
    <location>
        <begin position="1"/>
        <end position="63"/>
    </location>
</feature>
<proteinExistence type="inferred from homology"/>
<evidence type="ECO:0000256" key="2">
    <source>
        <dbReference type="ARBA" id="ARBA00005466"/>
    </source>
</evidence>
<dbReference type="Pfam" id="PF08031">
    <property type="entry name" value="BBE"/>
    <property type="match status" value="1"/>
</dbReference>
<comment type="similarity">
    <text evidence="2">Belongs to the oxygen-dependent FAD-linked oxidoreductase family.</text>
</comment>
<dbReference type="Pfam" id="PF01565">
    <property type="entry name" value="FAD_binding_4"/>
    <property type="match status" value="1"/>
</dbReference>
<dbReference type="InterPro" id="IPR016169">
    <property type="entry name" value="FAD-bd_PCMH_sub2"/>
</dbReference>
<keyword evidence="5" id="KW-0560">Oxidoreductase</keyword>
<gene>
    <name evidence="8" type="ORF">CK936_13400</name>
</gene>
<dbReference type="AlphaFoldDB" id="A0A2A2DAC0"/>
<dbReference type="Proteomes" id="UP000218944">
    <property type="component" value="Unassembled WGS sequence"/>
</dbReference>
<protein>
    <recommendedName>
        <fullName evidence="7">FAD-binding PCMH-type domain-containing protein</fullName>
    </recommendedName>
</protein>
<dbReference type="Gene3D" id="3.30.43.10">
    <property type="entry name" value="Uridine Diphospho-n-acetylenolpyruvylglucosamine Reductase, domain 2"/>
    <property type="match status" value="1"/>
</dbReference>
<dbReference type="PANTHER" id="PTHR42973:SF39">
    <property type="entry name" value="FAD-BINDING PCMH-TYPE DOMAIN-CONTAINING PROTEIN"/>
    <property type="match status" value="1"/>
</dbReference>
<dbReference type="InterPro" id="IPR036318">
    <property type="entry name" value="FAD-bd_PCMH-like_sf"/>
</dbReference>
<keyword evidence="4" id="KW-0274">FAD</keyword>
<comment type="caution">
    <text evidence="8">The sequence shown here is derived from an EMBL/GenBank/DDBJ whole genome shotgun (WGS) entry which is preliminary data.</text>
</comment>
<dbReference type="PROSITE" id="PS51387">
    <property type="entry name" value="FAD_PCMH"/>
    <property type="match status" value="1"/>
</dbReference>
<evidence type="ECO:0000313" key="9">
    <source>
        <dbReference type="Proteomes" id="UP000218944"/>
    </source>
</evidence>
<dbReference type="GO" id="GO:0016491">
    <property type="term" value="F:oxidoreductase activity"/>
    <property type="evidence" value="ECO:0007669"/>
    <property type="project" value="UniProtKB-KW"/>
</dbReference>
<sequence length="584" mass="61209">MARGGRVERATDGAEGPPDRTPRRIPDRTPGRTPDRAPERTPGRAAGDVSGKTKGEGGGPARRHVLAAGTGLAAAGVWAASCGDSRGYASPSGPSDRVPVASAKAAPRTKAGAADWTALGKGLAGGLVRPGDADYATARQLYNTRFDGLRPAAVAYVENTRDVAECLAFARRHTTRISIRNGGHSYAGWSSGTDRLVIDVSRLRTVRTPSSGTAVVGAGAKLIDVYTALAARGVTVPAGSCPTVGVSGLALGGGHGVTSRAYGLTCDSLTGATVVTADGRTVDCDATRDADLFWALRGAGNGNFGVVTELRFRTHKAADGVSGYVSWPWSRAADVLRVWQEWGPGRPDEIWSSCDLSTAAGGTPRVSVSAYSLGTYGDLANSLDRLVAEVGGASNGVRLRRRTHLDMVRGYAGCGEKTTTQCHLPGRTPGREAAGALKRETYAARSDFYDRSAGAAGNRALTDQMERFSRKGGSGGAAIQLTALGGAVNRVKPLETAFVHRRSRFLAQYLTSWAAGGSGAGQTSWLDGTHAAMRRYASGAAYQNYADPGLKDWRKAYYGDAEGRLTKLKGRYDPNRLFDFPQAL</sequence>
<evidence type="ECO:0000259" key="7">
    <source>
        <dbReference type="PROSITE" id="PS51387"/>
    </source>
</evidence>
<organism evidence="8 9">
    <name type="scientific">Streptomyces albireticuli</name>
    <dbReference type="NCBI Taxonomy" id="1940"/>
    <lineage>
        <taxon>Bacteria</taxon>
        <taxon>Bacillati</taxon>
        <taxon>Actinomycetota</taxon>
        <taxon>Actinomycetes</taxon>
        <taxon>Kitasatosporales</taxon>
        <taxon>Streptomycetaceae</taxon>
        <taxon>Streptomyces</taxon>
    </lineage>
</organism>
<dbReference type="Gene3D" id="3.30.465.10">
    <property type="match status" value="1"/>
</dbReference>
<evidence type="ECO:0000256" key="5">
    <source>
        <dbReference type="ARBA" id="ARBA00023002"/>
    </source>
</evidence>
<dbReference type="InterPro" id="IPR050416">
    <property type="entry name" value="FAD-linked_Oxidoreductase"/>
</dbReference>
<evidence type="ECO:0000256" key="1">
    <source>
        <dbReference type="ARBA" id="ARBA00001974"/>
    </source>
</evidence>
<dbReference type="InterPro" id="IPR016167">
    <property type="entry name" value="FAD-bd_PCMH_sub1"/>
</dbReference>
<dbReference type="EMBL" id="NSJV01000252">
    <property type="protein sequence ID" value="PAU48421.1"/>
    <property type="molecule type" value="Genomic_DNA"/>
</dbReference>
<dbReference type="InterPro" id="IPR016166">
    <property type="entry name" value="FAD-bd_PCMH"/>
</dbReference>
<reference evidence="8 9" key="1">
    <citation type="submission" date="2017-08" db="EMBL/GenBank/DDBJ databases">
        <title>Genome sequence of Streptomyces albireticuli NRRL B-1670.</title>
        <authorList>
            <person name="Graham D.E."/>
            <person name="Mahan K.M."/>
            <person name="Klingeman D.M."/>
            <person name="Hettich R.L."/>
            <person name="Parry R.J."/>
            <person name="Spain J.C."/>
        </authorList>
    </citation>
    <scope>NUCLEOTIDE SEQUENCE [LARGE SCALE GENOMIC DNA]</scope>
    <source>
        <strain evidence="8 9">NRRL B-1670</strain>
    </source>
</reference>
<dbReference type="GO" id="GO:0071949">
    <property type="term" value="F:FAD binding"/>
    <property type="evidence" value="ECO:0007669"/>
    <property type="project" value="InterPro"/>
</dbReference>
<dbReference type="InterPro" id="IPR006094">
    <property type="entry name" value="Oxid_FAD_bind_N"/>
</dbReference>
<dbReference type="PANTHER" id="PTHR42973">
    <property type="entry name" value="BINDING OXIDOREDUCTASE, PUTATIVE (AFU_ORTHOLOGUE AFUA_1G17690)-RELATED"/>
    <property type="match status" value="1"/>
</dbReference>
<feature type="domain" description="FAD-binding PCMH-type" evidence="7">
    <location>
        <begin position="146"/>
        <end position="317"/>
    </location>
</feature>
<evidence type="ECO:0000256" key="6">
    <source>
        <dbReference type="SAM" id="MobiDB-lite"/>
    </source>
</evidence>
<dbReference type="SUPFAM" id="SSF56176">
    <property type="entry name" value="FAD-binding/transporter-associated domain-like"/>
    <property type="match status" value="1"/>
</dbReference>
<dbReference type="InterPro" id="IPR012951">
    <property type="entry name" value="BBE"/>
</dbReference>